<evidence type="ECO:0000313" key="6">
    <source>
        <dbReference type="Proteomes" id="UP000005240"/>
    </source>
</evidence>
<organism evidence="4">
    <name type="scientific">Puccinia triticina (isolate 1-1 / race 1 (BBBD))</name>
    <name type="common">Brown leaf rust fungus</name>
    <dbReference type="NCBI Taxonomy" id="630390"/>
    <lineage>
        <taxon>Eukaryota</taxon>
        <taxon>Fungi</taxon>
        <taxon>Dikarya</taxon>
        <taxon>Basidiomycota</taxon>
        <taxon>Pucciniomycotina</taxon>
        <taxon>Pucciniomycetes</taxon>
        <taxon>Pucciniales</taxon>
        <taxon>Pucciniaceae</taxon>
        <taxon>Puccinia</taxon>
    </lineage>
</organism>
<evidence type="ECO:0000259" key="3">
    <source>
        <dbReference type="PROSITE" id="PS50158"/>
    </source>
</evidence>
<keyword evidence="2" id="KW-0863">Zinc-finger</keyword>
<keyword evidence="6" id="KW-1185">Reference proteome</keyword>
<evidence type="ECO:0000256" key="1">
    <source>
        <dbReference type="ARBA" id="ARBA00022664"/>
    </source>
</evidence>
<reference evidence="4" key="2">
    <citation type="submission" date="2016-05" db="EMBL/GenBank/DDBJ databases">
        <title>Comparative analysis highlights variable genome content of wheat rusts and divergence of the mating loci.</title>
        <authorList>
            <person name="Cuomo C.A."/>
            <person name="Bakkeren G."/>
            <person name="Szabo L."/>
            <person name="Khalil H."/>
            <person name="Joly D."/>
            <person name="Goldberg J."/>
            <person name="Young S."/>
            <person name="Zeng Q."/>
            <person name="Fellers J."/>
        </authorList>
    </citation>
    <scope>NUCLEOTIDE SEQUENCE [LARGE SCALE GENOMIC DNA]</scope>
    <source>
        <strain evidence="4">1-1 BBBD Race 1</strain>
    </source>
</reference>
<dbReference type="VEuPathDB" id="FungiDB:PTTG_27868"/>
<dbReference type="InterPro" id="IPR036875">
    <property type="entry name" value="Znf_CCHC_sf"/>
</dbReference>
<evidence type="ECO:0000256" key="2">
    <source>
        <dbReference type="PROSITE-ProRule" id="PRU00047"/>
    </source>
</evidence>
<name>A0A180GGT8_PUCT1</name>
<dbReference type="PROSITE" id="PS50158">
    <property type="entry name" value="ZF_CCHC"/>
    <property type="match status" value="1"/>
</dbReference>
<dbReference type="OrthoDB" id="2507259at2759"/>
<evidence type="ECO:0000313" key="4">
    <source>
        <dbReference type="EMBL" id="OAV91841.1"/>
    </source>
</evidence>
<gene>
    <name evidence="4" type="ORF">PTTG_27868</name>
</gene>
<dbReference type="GO" id="GO:0003676">
    <property type="term" value="F:nucleic acid binding"/>
    <property type="evidence" value="ECO:0007669"/>
    <property type="project" value="InterPro"/>
</dbReference>
<reference evidence="5" key="4">
    <citation type="submission" date="2025-05" db="UniProtKB">
        <authorList>
            <consortium name="EnsemblFungi"/>
        </authorList>
    </citation>
    <scope>IDENTIFICATION</scope>
    <source>
        <strain evidence="5">isolate 1-1 / race 1 (BBBD)</strain>
    </source>
</reference>
<accession>A0A180GGT8</accession>
<dbReference type="Proteomes" id="UP000005240">
    <property type="component" value="Unassembled WGS sequence"/>
</dbReference>
<dbReference type="EMBL" id="ADAS02000074">
    <property type="protein sequence ID" value="OAV91841.1"/>
    <property type="molecule type" value="Genomic_DNA"/>
</dbReference>
<keyword evidence="1" id="KW-0507">mRNA processing</keyword>
<dbReference type="SMART" id="SM00343">
    <property type="entry name" value="ZnF_C2HC"/>
    <property type="match status" value="1"/>
</dbReference>
<dbReference type="GO" id="GO:0008270">
    <property type="term" value="F:zinc ion binding"/>
    <property type="evidence" value="ECO:0007669"/>
    <property type="project" value="UniProtKB-KW"/>
</dbReference>
<proteinExistence type="predicted"/>
<dbReference type="EnsemblFungi" id="PTTG_27868-t43_1">
    <property type="protein sequence ID" value="PTTG_27868-t43_1-p1"/>
    <property type="gene ID" value="PTTG_27868"/>
</dbReference>
<dbReference type="InterPro" id="IPR001878">
    <property type="entry name" value="Znf_CCHC"/>
</dbReference>
<evidence type="ECO:0000313" key="5">
    <source>
        <dbReference type="EnsemblFungi" id="PTTG_27868-t43_1-p1"/>
    </source>
</evidence>
<dbReference type="Pfam" id="PF00098">
    <property type="entry name" value="zf-CCHC"/>
    <property type="match status" value="1"/>
</dbReference>
<feature type="domain" description="CCHC-type" evidence="3">
    <location>
        <begin position="84"/>
        <end position="99"/>
    </location>
</feature>
<sequence>MSQYQQGLKKDVRLALVLACVQFKELADLSNLVLKINNKINGAGPTYPNTSTPMAADPNAMDLSALRGHFSGKEKAEMMRAGLCFHCGKQGHIARECPKKVKGKGKAAA</sequence>
<keyword evidence="2" id="KW-0479">Metal-binding</keyword>
<dbReference type="AlphaFoldDB" id="A0A180GGT8"/>
<protein>
    <submittedName>
        <fullName evidence="5">CCHC-type domain-containing protein</fullName>
    </submittedName>
</protein>
<keyword evidence="2" id="KW-0862">Zinc</keyword>
<dbReference type="SUPFAM" id="SSF57756">
    <property type="entry name" value="Retrovirus zinc finger-like domains"/>
    <property type="match status" value="1"/>
</dbReference>
<reference evidence="4" key="1">
    <citation type="submission" date="2009-11" db="EMBL/GenBank/DDBJ databases">
        <authorList>
            <consortium name="The Broad Institute Genome Sequencing Platform"/>
            <person name="Ward D."/>
            <person name="Feldgarden M."/>
            <person name="Earl A."/>
            <person name="Young S.K."/>
            <person name="Zeng Q."/>
            <person name="Koehrsen M."/>
            <person name="Alvarado L."/>
            <person name="Berlin A."/>
            <person name="Bochicchio J."/>
            <person name="Borenstein D."/>
            <person name="Chapman S.B."/>
            <person name="Chen Z."/>
            <person name="Engels R."/>
            <person name="Freedman E."/>
            <person name="Gellesch M."/>
            <person name="Goldberg J."/>
            <person name="Griggs A."/>
            <person name="Gujja S."/>
            <person name="Heilman E."/>
            <person name="Heiman D."/>
            <person name="Hepburn T."/>
            <person name="Howarth C."/>
            <person name="Jen D."/>
            <person name="Larson L."/>
            <person name="Lewis B."/>
            <person name="Mehta T."/>
            <person name="Park D."/>
            <person name="Pearson M."/>
            <person name="Roberts A."/>
            <person name="Saif S."/>
            <person name="Shea T."/>
            <person name="Shenoy N."/>
            <person name="Sisk P."/>
            <person name="Stolte C."/>
            <person name="Sykes S."/>
            <person name="Thomson T."/>
            <person name="Walk T."/>
            <person name="White J."/>
            <person name="Yandava C."/>
            <person name="Izard J."/>
            <person name="Baranova O.V."/>
            <person name="Blanton J.M."/>
            <person name="Tanner A.C."/>
            <person name="Dewhirst F.E."/>
            <person name="Haas B."/>
            <person name="Nusbaum C."/>
            <person name="Birren B."/>
        </authorList>
    </citation>
    <scope>NUCLEOTIDE SEQUENCE [LARGE SCALE GENOMIC DNA]</scope>
    <source>
        <strain evidence="4">1-1 BBBD Race 1</strain>
    </source>
</reference>
<reference evidence="5 6" key="3">
    <citation type="journal article" date="2017" name="G3 (Bethesda)">
        <title>Comparative analysis highlights variable genome content of wheat rusts and divergence of the mating loci.</title>
        <authorList>
            <person name="Cuomo C.A."/>
            <person name="Bakkeren G."/>
            <person name="Khalil H.B."/>
            <person name="Panwar V."/>
            <person name="Joly D."/>
            <person name="Linning R."/>
            <person name="Sakthikumar S."/>
            <person name="Song X."/>
            <person name="Adiconis X."/>
            <person name="Fan L."/>
            <person name="Goldberg J.M."/>
            <person name="Levin J.Z."/>
            <person name="Young S."/>
            <person name="Zeng Q."/>
            <person name="Anikster Y."/>
            <person name="Bruce M."/>
            <person name="Wang M."/>
            <person name="Yin C."/>
            <person name="McCallum B."/>
            <person name="Szabo L.J."/>
            <person name="Hulbert S."/>
            <person name="Chen X."/>
            <person name="Fellers J.P."/>
        </authorList>
    </citation>
    <scope>NUCLEOTIDE SEQUENCE</scope>
    <source>
        <strain evidence="5">isolate 1-1 / race 1 (BBBD)</strain>
        <strain evidence="6">Isolate 1-1 / race 1 (BBBD)</strain>
    </source>
</reference>
<dbReference type="GO" id="GO:0006397">
    <property type="term" value="P:mRNA processing"/>
    <property type="evidence" value="ECO:0007669"/>
    <property type="project" value="UniProtKB-KW"/>
</dbReference>
<dbReference type="Gene3D" id="4.10.60.10">
    <property type="entry name" value="Zinc finger, CCHC-type"/>
    <property type="match status" value="1"/>
</dbReference>